<sequence length="78" mass="9012">MSVQSTSFRTDPETLSTLDQIAKDMGRSRNWIMNKAIQDFIEYQSWFKRQVEEGIRAADNGEFASDEEVEAVFKRFGA</sequence>
<dbReference type="OrthoDB" id="5459690at2"/>
<proteinExistence type="predicted"/>
<accession>A0A1T4W949</accession>
<gene>
    <name evidence="2" type="ORF">SAMN02745704_00532</name>
</gene>
<dbReference type="Gene3D" id="1.10.1220.10">
    <property type="entry name" value="Met repressor-like"/>
    <property type="match status" value="1"/>
</dbReference>
<reference evidence="2 3" key="1">
    <citation type="submission" date="2017-02" db="EMBL/GenBank/DDBJ databases">
        <authorList>
            <person name="Peterson S.W."/>
        </authorList>
    </citation>
    <scope>NUCLEOTIDE SEQUENCE [LARGE SCALE GENOMIC DNA]</scope>
    <source>
        <strain evidence="2 3">DSM 16080</strain>
    </source>
</reference>
<dbReference type="SUPFAM" id="SSF47598">
    <property type="entry name" value="Ribbon-helix-helix"/>
    <property type="match status" value="1"/>
</dbReference>
<dbReference type="InterPro" id="IPR010985">
    <property type="entry name" value="Ribbon_hlx_hlx"/>
</dbReference>
<dbReference type="EMBL" id="FUYC01000002">
    <property type="protein sequence ID" value="SKA73800.1"/>
    <property type="molecule type" value="Genomic_DNA"/>
</dbReference>
<evidence type="ECO:0000313" key="2">
    <source>
        <dbReference type="EMBL" id="SKA73800.1"/>
    </source>
</evidence>
<dbReference type="PANTHER" id="PTHR40688">
    <property type="match status" value="1"/>
</dbReference>
<name>A0A1T4W949_9BACT</name>
<feature type="domain" description="Ribbon-helix-helix protein CopG" evidence="1">
    <location>
        <begin position="5"/>
        <end position="43"/>
    </location>
</feature>
<dbReference type="GO" id="GO:0006355">
    <property type="term" value="P:regulation of DNA-templated transcription"/>
    <property type="evidence" value="ECO:0007669"/>
    <property type="project" value="InterPro"/>
</dbReference>
<evidence type="ECO:0000259" key="1">
    <source>
        <dbReference type="Pfam" id="PF01402"/>
    </source>
</evidence>
<dbReference type="AlphaFoldDB" id="A0A1T4W949"/>
<dbReference type="STRING" id="1121449.SAMN02745704_00532"/>
<dbReference type="Pfam" id="PF01402">
    <property type="entry name" value="RHH_1"/>
    <property type="match status" value="1"/>
</dbReference>
<organism evidence="2 3">
    <name type="scientific">Paucidesulfovibrio gracilis DSM 16080</name>
    <dbReference type="NCBI Taxonomy" id="1121449"/>
    <lineage>
        <taxon>Bacteria</taxon>
        <taxon>Pseudomonadati</taxon>
        <taxon>Thermodesulfobacteriota</taxon>
        <taxon>Desulfovibrionia</taxon>
        <taxon>Desulfovibrionales</taxon>
        <taxon>Desulfovibrionaceae</taxon>
        <taxon>Paucidesulfovibrio</taxon>
    </lineage>
</organism>
<dbReference type="InterPro" id="IPR052991">
    <property type="entry name" value="Non-func_TypeII_TA_Antitoxin"/>
</dbReference>
<dbReference type="RefSeq" id="WP_078716115.1">
    <property type="nucleotide sequence ID" value="NZ_FUYC01000002.1"/>
</dbReference>
<keyword evidence="3" id="KW-1185">Reference proteome</keyword>
<dbReference type="CDD" id="cd22233">
    <property type="entry name" value="RHH_CopAso-like"/>
    <property type="match status" value="1"/>
</dbReference>
<dbReference type="InterPro" id="IPR013321">
    <property type="entry name" value="Arc_rbn_hlx_hlx"/>
</dbReference>
<protein>
    <submittedName>
        <fullName evidence="2">Predicted transcriptional regulator</fullName>
    </submittedName>
</protein>
<dbReference type="PANTHER" id="PTHR40688:SF2">
    <property type="entry name" value="RIBBON-HELIX-HELIX PROTEIN COPG DOMAIN-CONTAINING PROTEIN"/>
    <property type="match status" value="1"/>
</dbReference>
<dbReference type="InterPro" id="IPR002145">
    <property type="entry name" value="CopG"/>
</dbReference>
<dbReference type="Proteomes" id="UP000190027">
    <property type="component" value="Unassembled WGS sequence"/>
</dbReference>
<evidence type="ECO:0000313" key="3">
    <source>
        <dbReference type="Proteomes" id="UP000190027"/>
    </source>
</evidence>